<name>A0A4Y3K7F5_CELUD</name>
<accession>A0A4Y3K7F5</accession>
<evidence type="ECO:0000313" key="7">
    <source>
        <dbReference type="EMBL" id="GEA80471.1"/>
    </source>
</evidence>
<dbReference type="InterPro" id="IPR023214">
    <property type="entry name" value="HAD_sf"/>
</dbReference>
<feature type="compositionally biased region" description="Polar residues" evidence="6">
    <location>
        <begin position="1"/>
        <end position="17"/>
    </location>
</feature>
<dbReference type="Gene3D" id="1.10.150.240">
    <property type="entry name" value="Putative phosphatase, domain 2"/>
    <property type="match status" value="1"/>
</dbReference>
<evidence type="ECO:0000256" key="3">
    <source>
        <dbReference type="ARBA" id="ARBA00022723"/>
    </source>
</evidence>
<comment type="similarity">
    <text evidence="2">Belongs to the HAD-like hydrolase superfamily. CbbY/CbbZ/Gph/YieH family.</text>
</comment>
<dbReference type="SFLD" id="SFLDG01129">
    <property type="entry name" value="C1.5:_HAD__Beta-PGM__Phosphata"/>
    <property type="match status" value="1"/>
</dbReference>
<sequence>MTTPRTTTPADPSTSGSRPLPAAVLWDMDGTLIDTEPLWMAAEIELTSRFGVPWTAQDATELVGSAMVHSAGVLRARGVDLPVPTIVDELTASVARGVARQVPWQPGARDALQTLRAAGVPLALVTSSYRPLADPFAVAAGVFDVVVAGDDVTRPKPDPEPYLAAARALGVPVERCVAVEDSRSGIASALASGARTLAVDGVQHVADRPGLSRIRSLRDLTLDVLRDLAAGAVLEVPPTR</sequence>
<keyword evidence="5" id="KW-0119">Carbohydrate metabolism</keyword>
<dbReference type="AlphaFoldDB" id="A0A4Y3K7F5"/>
<dbReference type="NCBIfam" id="TIGR01549">
    <property type="entry name" value="HAD-SF-IA-v1"/>
    <property type="match status" value="1"/>
</dbReference>
<evidence type="ECO:0000256" key="2">
    <source>
        <dbReference type="ARBA" id="ARBA00006171"/>
    </source>
</evidence>
<evidence type="ECO:0000256" key="4">
    <source>
        <dbReference type="ARBA" id="ARBA00022842"/>
    </source>
</evidence>
<dbReference type="SFLD" id="SFLDS00003">
    <property type="entry name" value="Haloacid_Dehalogenase"/>
    <property type="match status" value="1"/>
</dbReference>
<dbReference type="SUPFAM" id="SSF56784">
    <property type="entry name" value="HAD-like"/>
    <property type="match status" value="1"/>
</dbReference>
<reference evidence="7 8" key="1">
    <citation type="submission" date="2019-06" db="EMBL/GenBank/DDBJ databases">
        <title>Whole genome shotgun sequence of Cellulomonas uda NBRC 3747.</title>
        <authorList>
            <person name="Hosoyama A."/>
            <person name="Uohara A."/>
            <person name="Ohji S."/>
            <person name="Ichikawa N."/>
        </authorList>
    </citation>
    <scope>NUCLEOTIDE SEQUENCE [LARGE SCALE GENOMIC DNA]</scope>
    <source>
        <strain evidence="7 8">NBRC 3747</strain>
    </source>
</reference>
<evidence type="ECO:0000313" key="8">
    <source>
        <dbReference type="Proteomes" id="UP000315842"/>
    </source>
</evidence>
<gene>
    <name evidence="7" type="ORF">CUD01_09150</name>
</gene>
<dbReference type="EMBL" id="BJLP01000011">
    <property type="protein sequence ID" value="GEA80471.1"/>
    <property type="molecule type" value="Genomic_DNA"/>
</dbReference>
<dbReference type="NCBIfam" id="TIGR01509">
    <property type="entry name" value="HAD-SF-IA-v3"/>
    <property type="match status" value="1"/>
</dbReference>
<dbReference type="Proteomes" id="UP000315842">
    <property type="component" value="Unassembled WGS sequence"/>
</dbReference>
<dbReference type="GO" id="GO:0046872">
    <property type="term" value="F:metal ion binding"/>
    <property type="evidence" value="ECO:0007669"/>
    <property type="project" value="UniProtKB-KW"/>
</dbReference>
<proteinExistence type="inferred from homology"/>
<dbReference type="InterPro" id="IPR006439">
    <property type="entry name" value="HAD-SF_hydro_IA"/>
</dbReference>
<dbReference type="InterPro" id="IPR051600">
    <property type="entry name" value="Beta-PGM-like"/>
</dbReference>
<evidence type="ECO:0000256" key="5">
    <source>
        <dbReference type="ARBA" id="ARBA00023277"/>
    </source>
</evidence>
<comment type="caution">
    <text evidence="7">The sequence shown here is derived from an EMBL/GenBank/DDBJ whole genome shotgun (WGS) entry which is preliminary data.</text>
</comment>
<dbReference type="InterPro" id="IPR036412">
    <property type="entry name" value="HAD-like_sf"/>
</dbReference>
<dbReference type="Pfam" id="PF00702">
    <property type="entry name" value="Hydrolase"/>
    <property type="match status" value="1"/>
</dbReference>
<dbReference type="PANTHER" id="PTHR46193">
    <property type="entry name" value="6-PHOSPHOGLUCONATE PHOSPHATASE"/>
    <property type="match status" value="1"/>
</dbReference>
<dbReference type="InterPro" id="IPR023198">
    <property type="entry name" value="PGP-like_dom2"/>
</dbReference>
<dbReference type="PANTHER" id="PTHR46193:SF18">
    <property type="entry name" value="HEXITOL PHOSPHATASE B"/>
    <property type="match status" value="1"/>
</dbReference>
<evidence type="ECO:0000256" key="1">
    <source>
        <dbReference type="ARBA" id="ARBA00001946"/>
    </source>
</evidence>
<organism evidence="7 8">
    <name type="scientific">Cellulomonas uda</name>
    <dbReference type="NCBI Taxonomy" id="1714"/>
    <lineage>
        <taxon>Bacteria</taxon>
        <taxon>Bacillati</taxon>
        <taxon>Actinomycetota</taxon>
        <taxon>Actinomycetes</taxon>
        <taxon>Micrococcales</taxon>
        <taxon>Cellulomonadaceae</taxon>
        <taxon>Cellulomonas</taxon>
    </lineage>
</organism>
<protein>
    <submittedName>
        <fullName evidence="7">Haloacid dehalogenase</fullName>
    </submittedName>
</protein>
<feature type="region of interest" description="Disordered" evidence="6">
    <location>
        <begin position="1"/>
        <end position="21"/>
    </location>
</feature>
<evidence type="ECO:0000256" key="6">
    <source>
        <dbReference type="SAM" id="MobiDB-lite"/>
    </source>
</evidence>
<dbReference type="RefSeq" id="WP_244937654.1">
    <property type="nucleotide sequence ID" value="NZ_BJLP01000011.1"/>
</dbReference>
<keyword evidence="4" id="KW-0460">Magnesium</keyword>
<comment type="cofactor">
    <cofactor evidence="1">
        <name>Mg(2+)</name>
        <dbReference type="ChEBI" id="CHEBI:18420"/>
    </cofactor>
</comment>
<dbReference type="Gene3D" id="3.40.50.1000">
    <property type="entry name" value="HAD superfamily/HAD-like"/>
    <property type="match status" value="1"/>
</dbReference>
<dbReference type="GO" id="GO:0003824">
    <property type="term" value="F:catalytic activity"/>
    <property type="evidence" value="ECO:0007669"/>
    <property type="project" value="UniProtKB-ARBA"/>
</dbReference>
<dbReference type="CDD" id="cd07505">
    <property type="entry name" value="HAD_BPGM-like"/>
    <property type="match status" value="1"/>
</dbReference>
<keyword evidence="8" id="KW-1185">Reference proteome</keyword>
<keyword evidence="3" id="KW-0479">Metal-binding</keyword>